<dbReference type="EMBL" id="DRMS01000323">
    <property type="protein sequence ID" value="HFC92869.1"/>
    <property type="molecule type" value="Genomic_DNA"/>
</dbReference>
<dbReference type="Gene3D" id="1.10.150.20">
    <property type="entry name" value="5' to 3' exonuclease, C-terminal subdomain"/>
    <property type="match status" value="1"/>
</dbReference>
<dbReference type="PANTHER" id="PTHR42646:SF2">
    <property type="entry name" value="5'-3' EXONUCLEASE FAMILY PROTEIN"/>
    <property type="match status" value="1"/>
</dbReference>
<dbReference type="GO" id="GO:0003677">
    <property type="term" value="F:DNA binding"/>
    <property type="evidence" value="ECO:0007669"/>
    <property type="project" value="UniProtKB-KW"/>
</dbReference>
<keyword evidence="3" id="KW-0238">DNA-binding</keyword>
<gene>
    <name evidence="5" type="ORF">ENJ51_08665</name>
</gene>
<dbReference type="SUPFAM" id="SSF47807">
    <property type="entry name" value="5' to 3' exonuclease, C-terminal subdomain"/>
    <property type="match status" value="1"/>
</dbReference>
<proteinExistence type="predicted"/>
<accession>A0A7V2WVH1</accession>
<evidence type="ECO:0000313" key="5">
    <source>
        <dbReference type="EMBL" id="HFC92869.1"/>
    </source>
</evidence>
<dbReference type="InterPro" id="IPR029060">
    <property type="entry name" value="PIN-like_dom_sf"/>
</dbReference>
<dbReference type="InterPro" id="IPR020045">
    <property type="entry name" value="DNA_polI_H3TH"/>
</dbReference>
<dbReference type="AlphaFoldDB" id="A0A7V2WVH1"/>
<dbReference type="GO" id="GO:0008409">
    <property type="term" value="F:5'-3' exonuclease activity"/>
    <property type="evidence" value="ECO:0007669"/>
    <property type="project" value="InterPro"/>
</dbReference>
<organism evidence="5">
    <name type="scientific">Leucothrix mucor</name>
    <dbReference type="NCBI Taxonomy" id="45248"/>
    <lineage>
        <taxon>Bacteria</taxon>
        <taxon>Pseudomonadati</taxon>
        <taxon>Pseudomonadota</taxon>
        <taxon>Gammaproteobacteria</taxon>
        <taxon>Thiotrichales</taxon>
        <taxon>Thiotrichaceae</taxon>
        <taxon>Leucothrix</taxon>
    </lineage>
</organism>
<dbReference type="Pfam" id="PF01367">
    <property type="entry name" value="5_3_exonuc"/>
    <property type="match status" value="1"/>
</dbReference>
<sequence>MKNNTAWLVDSNIYVYEAWQYCKSQQVDYQGREIKGVIGFLYFVYQLLSKERPAVIAFAFDEKLKNSHRKALYPEYKAHRKPLSPELALQFKYCRAFLDSLGLYQSSSHHYEADDLIGTWVRDLRRQDYKLNIITADKDLLQLIEEGDHWWSYQKNYKHTVKSFHKRFRIYPYQVADQLALAGDKSDNIPGVSGIGMSTAAKLLRKFGSIEEIFKQQDTIHKMQIRYAKQVQDAIAEHHESIRLAQQLSLIKCDIVEAHTADILQQRSIDQSAFSKIAQQLGLTIEQQQEWLALIGKL</sequence>
<dbReference type="InterPro" id="IPR020046">
    <property type="entry name" value="5-3_exonucl_a-hlix_arch_N"/>
</dbReference>
<dbReference type="GO" id="GO:0033567">
    <property type="term" value="P:DNA replication, Okazaki fragment processing"/>
    <property type="evidence" value="ECO:0007669"/>
    <property type="project" value="InterPro"/>
</dbReference>
<evidence type="ECO:0000256" key="3">
    <source>
        <dbReference type="ARBA" id="ARBA00023125"/>
    </source>
</evidence>
<dbReference type="PANTHER" id="PTHR42646">
    <property type="entry name" value="FLAP ENDONUCLEASE XNI"/>
    <property type="match status" value="1"/>
</dbReference>
<feature type="domain" description="5'-3' exonuclease" evidence="4">
    <location>
        <begin position="1"/>
        <end position="266"/>
    </location>
</feature>
<dbReference type="GO" id="GO:0017108">
    <property type="term" value="F:5'-flap endonuclease activity"/>
    <property type="evidence" value="ECO:0007669"/>
    <property type="project" value="InterPro"/>
</dbReference>
<name>A0A7V2WVH1_LEUMU</name>
<evidence type="ECO:0000256" key="2">
    <source>
        <dbReference type="ARBA" id="ARBA00022801"/>
    </source>
</evidence>
<dbReference type="SMART" id="SM00279">
    <property type="entry name" value="HhH2"/>
    <property type="match status" value="1"/>
</dbReference>
<keyword evidence="1" id="KW-0540">Nuclease</keyword>
<protein>
    <submittedName>
        <fullName evidence="5">Flap endonuclease</fullName>
    </submittedName>
</protein>
<dbReference type="InterPro" id="IPR002421">
    <property type="entry name" value="5-3_exonuclease"/>
</dbReference>
<evidence type="ECO:0000256" key="1">
    <source>
        <dbReference type="ARBA" id="ARBA00022722"/>
    </source>
</evidence>
<comment type="caution">
    <text evidence="5">The sequence shown here is derived from an EMBL/GenBank/DDBJ whole genome shotgun (WGS) entry which is preliminary data.</text>
</comment>
<dbReference type="CDD" id="cd09898">
    <property type="entry name" value="H3TH_53EXO"/>
    <property type="match status" value="1"/>
</dbReference>
<keyword evidence="2" id="KW-0378">Hydrolase</keyword>
<evidence type="ECO:0000259" key="4">
    <source>
        <dbReference type="SMART" id="SM00475"/>
    </source>
</evidence>
<dbReference type="SMART" id="SM00475">
    <property type="entry name" value="53EXOc"/>
    <property type="match status" value="1"/>
</dbReference>
<reference evidence="5" key="1">
    <citation type="journal article" date="2020" name="mSystems">
        <title>Genome- and Community-Level Interaction Insights into Carbon Utilization and Element Cycling Functions of Hydrothermarchaeota in Hydrothermal Sediment.</title>
        <authorList>
            <person name="Zhou Z."/>
            <person name="Liu Y."/>
            <person name="Xu W."/>
            <person name="Pan J."/>
            <person name="Luo Z.H."/>
            <person name="Li M."/>
        </authorList>
    </citation>
    <scope>NUCLEOTIDE SEQUENCE [LARGE SCALE GENOMIC DNA]</scope>
    <source>
        <strain evidence="5">HyVt-493</strain>
    </source>
</reference>
<dbReference type="Pfam" id="PF02739">
    <property type="entry name" value="5_3_exonuc_N"/>
    <property type="match status" value="1"/>
</dbReference>
<dbReference type="Gene3D" id="3.40.50.1010">
    <property type="entry name" value="5'-nuclease"/>
    <property type="match status" value="1"/>
</dbReference>
<dbReference type="CDD" id="cd09859">
    <property type="entry name" value="PIN_53EXO"/>
    <property type="match status" value="1"/>
</dbReference>
<dbReference type="InterPro" id="IPR038969">
    <property type="entry name" value="FEN"/>
</dbReference>
<dbReference type="InterPro" id="IPR036279">
    <property type="entry name" value="5-3_exonuclease_C_sf"/>
</dbReference>
<dbReference type="Proteomes" id="UP000885750">
    <property type="component" value="Unassembled WGS sequence"/>
</dbReference>
<dbReference type="InterPro" id="IPR008918">
    <property type="entry name" value="HhH2"/>
</dbReference>
<keyword evidence="5" id="KW-0255">Endonuclease</keyword>
<dbReference type="FunFam" id="1.10.150.20:FF:000003">
    <property type="entry name" value="DNA polymerase I"/>
    <property type="match status" value="1"/>
</dbReference>
<dbReference type="SUPFAM" id="SSF88723">
    <property type="entry name" value="PIN domain-like"/>
    <property type="match status" value="1"/>
</dbReference>